<dbReference type="Proteomes" id="UP001597115">
    <property type="component" value="Unassembled WGS sequence"/>
</dbReference>
<proteinExistence type="predicted"/>
<dbReference type="SUPFAM" id="SSF143081">
    <property type="entry name" value="BB1717-like"/>
    <property type="match status" value="1"/>
</dbReference>
<protein>
    <submittedName>
        <fullName evidence="1">SOS response-associated peptidase family protein</fullName>
    </submittedName>
</protein>
<reference evidence="2" key="1">
    <citation type="journal article" date="2019" name="Int. J. Syst. Evol. Microbiol.">
        <title>The Global Catalogue of Microorganisms (GCM) 10K type strain sequencing project: providing services to taxonomists for standard genome sequencing and annotation.</title>
        <authorList>
            <consortium name="The Broad Institute Genomics Platform"/>
            <consortium name="The Broad Institute Genome Sequencing Center for Infectious Disease"/>
            <person name="Wu L."/>
            <person name="Ma J."/>
        </authorList>
    </citation>
    <scope>NUCLEOTIDE SEQUENCE [LARGE SCALE GENOMIC DNA]</scope>
    <source>
        <strain evidence="2">CGMCC 1.16275</strain>
    </source>
</reference>
<comment type="caution">
    <text evidence="1">The sequence shown here is derived from an EMBL/GenBank/DDBJ whole genome shotgun (WGS) entry which is preliminary data.</text>
</comment>
<name>A0ABW4HZY1_9SPHN</name>
<dbReference type="Gene3D" id="3.90.1680.10">
    <property type="entry name" value="SOS response associated peptidase-like"/>
    <property type="match status" value="1"/>
</dbReference>
<dbReference type="EMBL" id="JBHUDY010000001">
    <property type="protein sequence ID" value="MFD1610842.1"/>
    <property type="molecule type" value="Genomic_DNA"/>
</dbReference>
<gene>
    <name evidence="1" type="ORF">ACFSCW_03390</name>
</gene>
<accession>A0ABW4HZY1</accession>
<organism evidence="1 2">
    <name type="scientific">Sphingomonas tabacisoli</name>
    <dbReference type="NCBI Taxonomy" id="2249466"/>
    <lineage>
        <taxon>Bacteria</taxon>
        <taxon>Pseudomonadati</taxon>
        <taxon>Pseudomonadota</taxon>
        <taxon>Alphaproteobacteria</taxon>
        <taxon>Sphingomonadales</taxon>
        <taxon>Sphingomonadaceae</taxon>
        <taxon>Sphingomonas</taxon>
    </lineage>
</organism>
<dbReference type="InterPro" id="IPR036590">
    <property type="entry name" value="SRAP-like"/>
</dbReference>
<keyword evidence="2" id="KW-1185">Reference proteome</keyword>
<dbReference type="Pfam" id="PF02586">
    <property type="entry name" value="SRAP"/>
    <property type="match status" value="1"/>
</dbReference>
<dbReference type="RefSeq" id="WP_380886905.1">
    <property type="nucleotide sequence ID" value="NZ_JBHUDY010000001.1"/>
</dbReference>
<dbReference type="InterPro" id="IPR003738">
    <property type="entry name" value="SRAP"/>
</dbReference>
<sequence>MNLDHDFDPHLDGPGKISRVMIWRDGEAREVELTWGFAPVKPGGRPLCLLRAEHWPVDNPCLVLANEFGLKQDGEIKYAASLITDEPFFCLAGTWRPARSGWPASFAVFTVPAYPDLEPYKDRHVAVVRPDDWYHWLMGTKPKDEVLAPYPLGSFRVFSTSRRRTAVQTDLFR</sequence>
<evidence type="ECO:0000313" key="2">
    <source>
        <dbReference type="Proteomes" id="UP001597115"/>
    </source>
</evidence>
<evidence type="ECO:0000313" key="1">
    <source>
        <dbReference type="EMBL" id="MFD1610842.1"/>
    </source>
</evidence>